<protein>
    <submittedName>
        <fullName evidence="3">Uncharacterized protein</fullName>
    </submittedName>
</protein>
<feature type="region of interest" description="Disordered" evidence="1">
    <location>
        <begin position="91"/>
        <end position="132"/>
    </location>
</feature>
<sequence>MSNPSVPPTAPEPQSGRPAPDWTPAPLGSSDDASYANRGPQAAPPPPGPHSGGLPKVQVEQFAPARSPWPILAGVAVVLVAALIVYTTIWRPNTPPSASPSPTTSAGQSSEPGRSATPEPGQPFIAPGGDPAGSWEVVEHHWDASGLEVLVRIKVTTGILDYSLNVIDTTGKVRTPAQVSAQTPALTFEPILAGQEVRGWVRFAADRGDTTLAMVTGIRDQLSALPISG</sequence>
<keyword evidence="2" id="KW-1133">Transmembrane helix</keyword>
<evidence type="ECO:0000256" key="2">
    <source>
        <dbReference type="SAM" id="Phobius"/>
    </source>
</evidence>
<evidence type="ECO:0000313" key="4">
    <source>
        <dbReference type="Proteomes" id="UP000226079"/>
    </source>
</evidence>
<organism evidence="3 4">
    <name type="scientific">Propionicimonas paludicola</name>
    <dbReference type="NCBI Taxonomy" id="185243"/>
    <lineage>
        <taxon>Bacteria</taxon>
        <taxon>Bacillati</taxon>
        <taxon>Actinomycetota</taxon>
        <taxon>Actinomycetes</taxon>
        <taxon>Propionibacteriales</taxon>
        <taxon>Nocardioidaceae</taxon>
        <taxon>Propionicimonas</taxon>
    </lineage>
</organism>
<proteinExistence type="predicted"/>
<keyword evidence="2" id="KW-0812">Transmembrane</keyword>
<dbReference type="AlphaFoldDB" id="A0A2A9CP61"/>
<dbReference type="EMBL" id="PDJC01000001">
    <property type="protein sequence ID" value="PFG16128.1"/>
    <property type="molecule type" value="Genomic_DNA"/>
</dbReference>
<name>A0A2A9CP61_9ACTN</name>
<feature type="region of interest" description="Disordered" evidence="1">
    <location>
        <begin position="1"/>
        <end position="56"/>
    </location>
</feature>
<comment type="caution">
    <text evidence="3">The sequence shown here is derived from an EMBL/GenBank/DDBJ whole genome shotgun (WGS) entry which is preliminary data.</text>
</comment>
<dbReference type="Proteomes" id="UP000226079">
    <property type="component" value="Unassembled WGS sequence"/>
</dbReference>
<dbReference type="RefSeq" id="WP_098459699.1">
    <property type="nucleotide sequence ID" value="NZ_PDJC01000001.1"/>
</dbReference>
<feature type="compositionally biased region" description="Pro residues" evidence="1">
    <location>
        <begin position="1"/>
        <end position="11"/>
    </location>
</feature>
<feature type="transmembrane region" description="Helical" evidence="2">
    <location>
        <begin position="69"/>
        <end position="89"/>
    </location>
</feature>
<gene>
    <name evidence="3" type="ORF">ATK74_0660</name>
</gene>
<evidence type="ECO:0000313" key="3">
    <source>
        <dbReference type="EMBL" id="PFG16128.1"/>
    </source>
</evidence>
<accession>A0A2A9CP61</accession>
<reference evidence="3 4" key="1">
    <citation type="submission" date="2017-10" db="EMBL/GenBank/DDBJ databases">
        <title>Sequencing the genomes of 1000 actinobacteria strains.</title>
        <authorList>
            <person name="Klenk H.-P."/>
        </authorList>
    </citation>
    <scope>NUCLEOTIDE SEQUENCE [LARGE SCALE GENOMIC DNA]</scope>
    <source>
        <strain evidence="3 4">DSM 15597</strain>
    </source>
</reference>
<keyword evidence="4" id="KW-1185">Reference proteome</keyword>
<keyword evidence="2" id="KW-0472">Membrane</keyword>
<evidence type="ECO:0000256" key="1">
    <source>
        <dbReference type="SAM" id="MobiDB-lite"/>
    </source>
</evidence>